<keyword evidence="1" id="KW-1133">Transmembrane helix</keyword>
<sequence>MRTPQAPANAPETLATGADPETIVCPSCEQAVPRSALYCPYCCGEDGRRGATKRGFFIGGVFGLLAGGLFSAVWSSLVGPEQATGQLVLAITLACGAAGAIGGAILSRRR</sequence>
<dbReference type="STRING" id="1860102.ACCAA_310038"/>
<evidence type="ECO:0000313" key="3">
    <source>
        <dbReference type="Proteomes" id="UP000199169"/>
    </source>
</evidence>
<evidence type="ECO:0000256" key="1">
    <source>
        <dbReference type="SAM" id="Phobius"/>
    </source>
</evidence>
<reference evidence="2 3" key="1">
    <citation type="submission" date="2016-06" db="EMBL/GenBank/DDBJ databases">
        <authorList>
            <person name="Kjaerup R.B."/>
            <person name="Dalgaard T.S."/>
            <person name="Juul-Madsen H.R."/>
        </authorList>
    </citation>
    <scope>NUCLEOTIDE SEQUENCE [LARGE SCALE GENOMIC DNA]</scope>
    <source>
        <strain evidence="2">3</strain>
    </source>
</reference>
<keyword evidence="1" id="KW-0472">Membrane</keyword>
<name>A0A1A8XM82_9PROT</name>
<dbReference type="Proteomes" id="UP000199169">
    <property type="component" value="Unassembled WGS sequence"/>
</dbReference>
<accession>A0A1A8XM82</accession>
<evidence type="ECO:0000313" key="2">
    <source>
        <dbReference type="EMBL" id="SBT06279.1"/>
    </source>
</evidence>
<keyword evidence="3" id="KW-1185">Reference proteome</keyword>
<protein>
    <submittedName>
        <fullName evidence="2">Uncharacterized protein</fullName>
    </submittedName>
</protein>
<keyword evidence="1" id="KW-0812">Transmembrane</keyword>
<gene>
    <name evidence="2" type="ORF">ACCAA_310038</name>
</gene>
<dbReference type="EMBL" id="FLQX01000107">
    <property type="protein sequence ID" value="SBT06279.1"/>
    <property type="molecule type" value="Genomic_DNA"/>
</dbReference>
<dbReference type="AlphaFoldDB" id="A0A1A8XM82"/>
<dbReference type="RefSeq" id="WP_186407069.1">
    <property type="nucleotide sequence ID" value="NZ_FLQX01000107.1"/>
</dbReference>
<proteinExistence type="predicted"/>
<feature type="transmembrane region" description="Helical" evidence="1">
    <location>
        <begin position="56"/>
        <end position="75"/>
    </location>
</feature>
<feature type="transmembrane region" description="Helical" evidence="1">
    <location>
        <begin position="87"/>
        <end position="106"/>
    </location>
</feature>
<organism evidence="2 3">
    <name type="scientific">Candidatus Accumulibacter aalborgensis</name>
    <dbReference type="NCBI Taxonomy" id="1860102"/>
    <lineage>
        <taxon>Bacteria</taxon>
        <taxon>Pseudomonadati</taxon>
        <taxon>Pseudomonadota</taxon>
        <taxon>Betaproteobacteria</taxon>
        <taxon>Candidatus Accumulibacter</taxon>
    </lineage>
</organism>